<dbReference type="PANTHER" id="PTHR23245:SF31">
    <property type="entry name" value="TRNA WYBUTOSINE-SYNTHESIZING PROTEIN 3 HOMOLOG"/>
    <property type="match status" value="1"/>
</dbReference>
<dbReference type="FunFam" id="3.40.50.150:FF:000131">
    <property type="entry name" value="tRNA wybutosine-synthesizing protein 2/3/4"/>
    <property type="match status" value="1"/>
</dbReference>
<sequence>MFHRMMNYGELELRPGAVITKDLIRKHMPKYKRHDDLIIVHEVAWEEFKKSIPMPVVEDENSPFSIDEHELASLVCQTIQKPTCRRLALDTGVKSDGFRSPNIRLLLGENGIVNHKDNHILYRFDVTKCMFSFGNVREKMRMAELDCSNEIVVDLFAGIGYFTLPLLIHARAKHLYACEWNPDAIAALKENLKINRVDASRYTVIEGDNRKYRPENVAQRVMLGILPSCQEWMKTALECVDSRTGAILHCHDLVESKPASPSKNCTTTTTTTDKQNSTGSSDFIESNDNNHNQQQQSALLADNQSMLNQSISSSSTSSHSTIEKLSVPSDDLAKLLQSSESDKDTSSPVLLDKPSPSANVNSSNSSFLDSTTTNNSNSTNDHASLTSSTHDDSIIIEPPQIAESLTGCYEARGLALIECIRGQLEARNLSARLLHIQPVKSYAPHINHVVFDIKLEPRWHTNNQTIPGSPSTTNNQH</sequence>
<dbReference type="AlphaFoldDB" id="A0A6G1SNT2"/>
<evidence type="ECO:0000256" key="3">
    <source>
        <dbReference type="ARBA" id="ARBA00022691"/>
    </source>
</evidence>
<gene>
    <name evidence="7" type="primary">TRMT12</name>
    <name evidence="7" type="ORF">g.19353</name>
</gene>
<dbReference type="GO" id="GO:0005737">
    <property type="term" value="C:cytoplasm"/>
    <property type="evidence" value="ECO:0007669"/>
    <property type="project" value="TreeGrafter"/>
</dbReference>
<evidence type="ECO:0000313" key="7">
    <source>
        <dbReference type="EMBL" id="MDE52039.1"/>
    </source>
</evidence>
<evidence type="ECO:0000256" key="5">
    <source>
        <dbReference type="SAM" id="MobiDB-lite"/>
    </source>
</evidence>
<dbReference type="PANTHER" id="PTHR23245">
    <property type="entry name" value="TRNA METHYLTRANSFERASE"/>
    <property type="match status" value="1"/>
</dbReference>
<dbReference type="GO" id="GO:0031591">
    <property type="term" value="P:wybutosine biosynthetic process"/>
    <property type="evidence" value="ECO:0007669"/>
    <property type="project" value="TreeGrafter"/>
</dbReference>
<proteinExistence type="predicted"/>
<evidence type="ECO:0000256" key="1">
    <source>
        <dbReference type="ARBA" id="ARBA00022603"/>
    </source>
</evidence>
<keyword evidence="3" id="KW-0949">S-adenosyl-L-methionine</keyword>
<feature type="region of interest" description="Disordered" evidence="5">
    <location>
        <begin position="257"/>
        <end position="296"/>
    </location>
</feature>
<evidence type="ECO:0000259" key="6">
    <source>
        <dbReference type="PROSITE" id="PS51684"/>
    </source>
</evidence>
<dbReference type="GO" id="GO:0030488">
    <property type="term" value="P:tRNA methylation"/>
    <property type="evidence" value="ECO:0007669"/>
    <property type="project" value="TreeGrafter"/>
</dbReference>
<dbReference type="PROSITE" id="PS51684">
    <property type="entry name" value="SAM_MT_TRM5_TYW2"/>
    <property type="match status" value="1"/>
</dbReference>
<keyword evidence="4" id="KW-0819">tRNA processing</keyword>
<feature type="domain" description="SAM-dependent methyltransferase TRM5/TYW2-type" evidence="6">
    <location>
        <begin position="45"/>
        <end position="457"/>
    </location>
</feature>
<dbReference type="InterPro" id="IPR030382">
    <property type="entry name" value="MeTrfase_TRM5/TYW2"/>
</dbReference>
<dbReference type="SUPFAM" id="SSF53335">
    <property type="entry name" value="S-adenosyl-L-methionine-dependent methyltransferases"/>
    <property type="match status" value="1"/>
</dbReference>
<dbReference type="GO" id="GO:0008175">
    <property type="term" value="F:tRNA methyltransferase activity"/>
    <property type="evidence" value="ECO:0007669"/>
    <property type="project" value="TreeGrafter"/>
</dbReference>
<dbReference type="InterPro" id="IPR056743">
    <property type="entry name" value="TRM5-TYW2-like_MTfase"/>
</dbReference>
<keyword evidence="2" id="KW-0808">Transferase</keyword>
<feature type="region of interest" description="Disordered" evidence="5">
    <location>
        <begin position="338"/>
        <end position="391"/>
    </location>
</feature>
<dbReference type="Pfam" id="PF02475">
    <property type="entry name" value="TRM5-TYW2_MTfase"/>
    <property type="match status" value="1"/>
</dbReference>
<feature type="compositionally biased region" description="Polar residues" evidence="5">
    <location>
        <begin position="273"/>
        <end position="286"/>
    </location>
</feature>
<dbReference type="EMBL" id="GGYP01007268">
    <property type="protein sequence ID" value="MDE52039.1"/>
    <property type="molecule type" value="Transcribed_RNA"/>
</dbReference>
<keyword evidence="1" id="KW-0489">Methyltransferase</keyword>
<dbReference type="Gene3D" id="3.40.50.150">
    <property type="entry name" value="Vaccinia Virus protein VP39"/>
    <property type="match status" value="1"/>
</dbReference>
<evidence type="ECO:0000256" key="4">
    <source>
        <dbReference type="ARBA" id="ARBA00022694"/>
    </source>
</evidence>
<feature type="compositionally biased region" description="Low complexity" evidence="5">
    <location>
        <begin position="354"/>
        <end position="380"/>
    </location>
</feature>
<dbReference type="CDD" id="cd02440">
    <property type="entry name" value="AdoMet_MTases"/>
    <property type="match status" value="1"/>
</dbReference>
<dbReference type="InterPro" id="IPR029063">
    <property type="entry name" value="SAM-dependent_MTases_sf"/>
</dbReference>
<organism evidence="7">
    <name type="scientific">Aceria tosichella</name>
    <name type="common">wheat curl mite</name>
    <dbReference type="NCBI Taxonomy" id="561515"/>
    <lineage>
        <taxon>Eukaryota</taxon>
        <taxon>Metazoa</taxon>
        <taxon>Ecdysozoa</taxon>
        <taxon>Arthropoda</taxon>
        <taxon>Chelicerata</taxon>
        <taxon>Arachnida</taxon>
        <taxon>Acari</taxon>
        <taxon>Acariformes</taxon>
        <taxon>Trombidiformes</taxon>
        <taxon>Prostigmata</taxon>
        <taxon>Eupodina</taxon>
        <taxon>Eriophyoidea</taxon>
        <taxon>Eriophyidae</taxon>
        <taxon>Eriophyinae</taxon>
        <taxon>Aceriini</taxon>
        <taxon>Aceria</taxon>
    </lineage>
</organism>
<protein>
    <submittedName>
        <fullName evidence="7">tRNA wybutosine-synthesizing protein 2</fullName>
    </submittedName>
</protein>
<name>A0A6G1SNT2_9ACAR</name>
<evidence type="ECO:0000256" key="2">
    <source>
        <dbReference type="ARBA" id="ARBA00022679"/>
    </source>
</evidence>
<reference evidence="7" key="1">
    <citation type="submission" date="2018-10" db="EMBL/GenBank/DDBJ databases">
        <title>Transcriptome assembly of Aceria tosichella (Wheat curl mite) Type 2.</title>
        <authorList>
            <person name="Scully E.D."/>
            <person name="Geib S.M."/>
            <person name="Palmer N.A."/>
            <person name="Gupta A.K."/>
            <person name="Sarath G."/>
            <person name="Tatineni S."/>
        </authorList>
    </citation>
    <scope>NUCLEOTIDE SEQUENCE</scope>
    <source>
        <strain evidence="7">LincolnNE</strain>
    </source>
</reference>
<accession>A0A6G1SNT2</accession>
<feature type="compositionally biased region" description="Low complexity" evidence="5">
    <location>
        <begin position="287"/>
        <end position="296"/>
    </location>
</feature>